<sequence>MGSQKTTSFLSDGLELQGNLSLEGGIRIDAKIDGNIESKSTIYVGQSALIQGNITTEHLVSAGSIQGEVVATGAVRIKTPGVLRGTVKASALVIDKEVYFDGACQLSHPKAIVLPPAQEQKKPRKPILERD</sequence>
<dbReference type="AlphaFoldDB" id="A0A1F6GQC3"/>
<comment type="caution">
    <text evidence="2">The sequence shown here is derived from an EMBL/GenBank/DDBJ whole genome shotgun (WGS) entry which is preliminary data.</text>
</comment>
<proteinExistence type="inferred from homology"/>
<gene>
    <name evidence="2" type="ORF">A2557_05675</name>
</gene>
<dbReference type="Proteomes" id="UP000177583">
    <property type="component" value="Unassembled WGS sequence"/>
</dbReference>
<dbReference type="PANTHER" id="PTHR35024">
    <property type="entry name" value="HYPOTHETICAL CYTOSOLIC PROTEIN"/>
    <property type="match status" value="1"/>
</dbReference>
<evidence type="ECO:0000256" key="1">
    <source>
        <dbReference type="ARBA" id="ARBA00044755"/>
    </source>
</evidence>
<evidence type="ECO:0000313" key="3">
    <source>
        <dbReference type="Proteomes" id="UP000177583"/>
    </source>
</evidence>
<reference evidence="2 3" key="1">
    <citation type="journal article" date="2016" name="Nat. Commun.">
        <title>Thousands of microbial genomes shed light on interconnected biogeochemical processes in an aquifer system.</title>
        <authorList>
            <person name="Anantharaman K."/>
            <person name="Brown C.T."/>
            <person name="Hug L.A."/>
            <person name="Sharon I."/>
            <person name="Castelle C.J."/>
            <person name="Probst A.J."/>
            <person name="Thomas B.C."/>
            <person name="Singh A."/>
            <person name="Wilkins M.J."/>
            <person name="Karaoz U."/>
            <person name="Brodie E.L."/>
            <person name="Williams K.H."/>
            <person name="Hubbard S.S."/>
            <person name="Banfield J.F."/>
        </authorList>
    </citation>
    <scope>NUCLEOTIDE SEQUENCE [LARGE SCALE GENOMIC DNA]</scope>
</reference>
<dbReference type="Pfam" id="PF04519">
    <property type="entry name" value="Bactofilin"/>
    <property type="match status" value="1"/>
</dbReference>
<name>A0A1F6GQC3_9PROT</name>
<evidence type="ECO:0008006" key="4">
    <source>
        <dbReference type="Google" id="ProtNLM"/>
    </source>
</evidence>
<evidence type="ECO:0000313" key="2">
    <source>
        <dbReference type="EMBL" id="OGH00218.1"/>
    </source>
</evidence>
<dbReference type="InterPro" id="IPR007607">
    <property type="entry name" value="BacA/B"/>
</dbReference>
<protein>
    <recommendedName>
        <fullName evidence="4">Cell shape determination protein CcmA</fullName>
    </recommendedName>
</protein>
<accession>A0A1F6GQC3</accession>
<dbReference type="PANTHER" id="PTHR35024:SF4">
    <property type="entry name" value="POLYMER-FORMING CYTOSKELETAL PROTEIN"/>
    <property type="match status" value="1"/>
</dbReference>
<organism evidence="2 3">
    <name type="scientific">Candidatus Lambdaproteobacteria bacterium RIFOXYD2_FULL_56_26</name>
    <dbReference type="NCBI Taxonomy" id="1817773"/>
    <lineage>
        <taxon>Bacteria</taxon>
        <taxon>Pseudomonadati</taxon>
        <taxon>Pseudomonadota</taxon>
        <taxon>Candidatus Lambdaproteobacteria</taxon>
    </lineage>
</organism>
<dbReference type="EMBL" id="MFNF01000048">
    <property type="protein sequence ID" value="OGH00218.1"/>
    <property type="molecule type" value="Genomic_DNA"/>
</dbReference>
<comment type="similarity">
    <text evidence="1">Belongs to the bactofilin family.</text>
</comment>